<protein>
    <submittedName>
        <fullName evidence="2">Uncharacterized protein LOC104214896</fullName>
    </submittedName>
</protein>
<sequence length="398" mass="44752">MIVGGGDDSSINHVKFTTMHKLKRTIAHERYENFEDSITFDKSDADGLSFPHYDALVITLHITYTDVKRIMVDDGSGTCIIHPRVLVQMGLEDKIIPRCITLTGFNNAVEQTFRKVSLPVLAGGVMLETTFHLMNQEMTYNAIIGRPWIHAMRAVPLSFYQVIKFPTPWGVFSIRGKPRTAQECYKIAQDCAHTKPLKGASAEAYQSAMSGTKVNPIVDAIRDPDAVESCKATIKDLDPVQLDDADLTKKAYIGHNLANLSKYCEFLTNHANLFAFFHSDMPGIPRDIATHKLNDDPLHPPVRQMRRKFNAAINEAVSEEVDKLLANGSIRESKYPQWVANVVMVKKKNRKWRMCVDFIDLNKACPIDSFPLPHIDQLIDATAGHELLSFLDAYSSYN</sequence>
<evidence type="ECO:0000313" key="2">
    <source>
        <dbReference type="RefSeq" id="XP_009762920.1"/>
    </source>
</evidence>
<dbReference type="CDD" id="cd00303">
    <property type="entry name" value="retropepsin_like"/>
    <property type="match status" value="1"/>
</dbReference>
<reference evidence="2" key="2">
    <citation type="submission" date="2025-08" db="UniProtKB">
        <authorList>
            <consortium name="RefSeq"/>
        </authorList>
    </citation>
    <scope>IDENTIFICATION</scope>
    <source>
        <tissue evidence="2">Leaf</tissue>
    </source>
</reference>
<dbReference type="InterPro" id="IPR021109">
    <property type="entry name" value="Peptidase_aspartic_dom_sf"/>
</dbReference>
<dbReference type="Gene3D" id="2.40.70.10">
    <property type="entry name" value="Acid Proteases"/>
    <property type="match status" value="1"/>
</dbReference>
<dbReference type="SUPFAM" id="SSF56672">
    <property type="entry name" value="DNA/RNA polymerases"/>
    <property type="match status" value="1"/>
</dbReference>
<keyword evidence="1" id="KW-1185">Reference proteome</keyword>
<dbReference type="RefSeq" id="XP_009762920.1">
    <property type="nucleotide sequence ID" value="XM_009764618.1"/>
</dbReference>
<dbReference type="PANTHER" id="PTHR33240">
    <property type="entry name" value="OS08G0508500 PROTEIN"/>
    <property type="match status" value="1"/>
</dbReference>
<dbReference type="Gene3D" id="3.10.10.10">
    <property type="entry name" value="HIV Type 1 Reverse Transcriptase, subunit A, domain 1"/>
    <property type="match status" value="1"/>
</dbReference>
<reference evidence="1" key="1">
    <citation type="journal article" date="2013" name="Genome Biol.">
        <title>Reference genomes and transcriptomes of Nicotiana sylvestris and Nicotiana tomentosiformis.</title>
        <authorList>
            <person name="Sierro N."/>
            <person name="Battey J.N."/>
            <person name="Ouadi S."/>
            <person name="Bovet L."/>
            <person name="Goepfert S."/>
            <person name="Bakaher N."/>
            <person name="Peitsch M.C."/>
            <person name="Ivanov N.V."/>
        </authorList>
    </citation>
    <scope>NUCLEOTIDE SEQUENCE [LARGE SCALE GENOMIC DNA]</scope>
</reference>
<proteinExistence type="predicted"/>
<organism evidence="1 2">
    <name type="scientific">Nicotiana sylvestris</name>
    <name type="common">Wood tobacco</name>
    <name type="synonym">South American tobacco</name>
    <dbReference type="NCBI Taxonomy" id="4096"/>
    <lineage>
        <taxon>Eukaryota</taxon>
        <taxon>Viridiplantae</taxon>
        <taxon>Streptophyta</taxon>
        <taxon>Embryophyta</taxon>
        <taxon>Tracheophyta</taxon>
        <taxon>Spermatophyta</taxon>
        <taxon>Magnoliopsida</taxon>
        <taxon>eudicotyledons</taxon>
        <taxon>Gunneridae</taxon>
        <taxon>Pentapetalae</taxon>
        <taxon>asterids</taxon>
        <taxon>lamiids</taxon>
        <taxon>Solanales</taxon>
        <taxon>Solanaceae</taxon>
        <taxon>Nicotianoideae</taxon>
        <taxon>Nicotianeae</taxon>
        <taxon>Nicotiana</taxon>
    </lineage>
</organism>
<gene>
    <name evidence="2" type="primary">LOC104214896</name>
</gene>
<dbReference type="KEGG" id="nsy:104214896"/>
<name>A0A1U7VM54_NICSY</name>
<dbReference type="OrthoDB" id="1727395at2759"/>
<dbReference type="eggNOG" id="KOG0017">
    <property type="taxonomic scope" value="Eukaryota"/>
</dbReference>
<dbReference type="InterPro" id="IPR043502">
    <property type="entry name" value="DNA/RNA_pol_sf"/>
</dbReference>
<accession>A0A1U7VM54</accession>
<dbReference type="GeneID" id="104214896"/>
<dbReference type="STRING" id="4096.A0A1U7VM54"/>
<dbReference type="PANTHER" id="PTHR33240:SF8">
    <property type="entry name" value="OS03G0439900 PROTEIN"/>
    <property type="match status" value="1"/>
</dbReference>
<dbReference type="Proteomes" id="UP000189701">
    <property type="component" value="Unplaced"/>
</dbReference>
<dbReference type="AlphaFoldDB" id="A0A1U7VM54"/>
<evidence type="ECO:0000313" key="1">
    <source>
        <dbReference type="Proteomes" id="UP000189701"/>
    </source>
</evidence>